<feature type="compositionally biased region" description="Basic and acidic residues" evidence="1">
    <location>
        <begin position="192"/>
        <end position="209"/>
    </location>
</feature>
<reference evidence="2" key="1">
    <citation type="submission" date="2018-11" db="EMBL/GenBank/DDBJ databases">
        <authorList>
            <person name="Grassa J C."/>
        </authorList>
    </citation>
    <scope>NUCLEOTIDE SEQUENCE [LARGE SCALE GENOMIC DNA]</scope>
</reference>
<feature type="region of interest" description="Disordered" evidence="1">
    <location>
        <begin position="157"/>
        <end position="232"/>
    </location>
</feature>
<evidence type="ECO:0000313" key="2">
    <source>
        <dbReference type="EnsemblPlants" id="cds.evm.model.08.628"/>
    </source>
</evidence>
<evidence type="ECO:0000256" key="1">
    <source>
        <dbReference type="SAM" id="MobiDB-lite"/>
    </source>
</evidence>
<evidence type="ECO:0000313" key="3">
    <source>
        <dbReference type="Proteomes" id="UP000596661"/>
    </source>
</evidence>
<reference evidence="2" key="2">
    <citation type="submission" date="2021-03" db="UniProtKB">
        <authorList>
            <consortium name="EnsemblPlants"/>
        </authorList>
    </citation>
    <scope>IDENTIFICATION</scope>
</reference>
<feature type="region of interest" description="Disordered" evidence="1">
    <location>
        <begin position="95"/>
        <end position="120"/>
    </location>
</feature>
<dbReference type="Gramene" id="evm.model.08.628">
    <property type="protein sequence ID" value="cds.evm.model.08.628"/>
    <property type="gene ID" value="evm.TU.08.628"/>
</dbReference>
<dbReference type="EnsemblPlants" id="evm.model.08.628">
    <property type="protein sequence ID" value="cds.evm.model.08.628"/>
    <property type="gene ID" value="evm.TU.08.628"/>
</dbReference>
<sequence length="232" mass="25918">MTHKLIFWPQDVEIRLNENQFIDLGQDLPPPVIREEGANGLNPQVRGENESIVQPRVGGEGRSRREYQAKQGDCCCRKTLVDKQRDGVTAPVMTKGKGMTQRKDVPSPLRHPRPPTPRDLETTVASMQNVLSTILEGKTQTSHFLYKGRGQECEISTAHGNRENSMSSTNGTLKDESGKGLSQNESLRGRSKQHESTRHGKTATGEHRACTPCSRAKQEEGVTPQPWWRAVR</sequence>
<protein>
    <submittedName>
        <fullName evidence="2">Uncharacterized protein</fullName>
    </submittedName>
</protein>
<feature type="compositionally biased region" description="Polar residues" evidence="1">
    <location>
        <begin position="163"/>
        <end position="172"/>
    </location>
</feature>
<accession>A0A803QBV5</accession>
<name>A0A803QBV5_CANSA</name>
<proteinExistence type="predicted"/>
<organism evidence="2 3">
    <name type="scientific">Cannabis sativa</name>
    <name type="common">Hemp</name>
    <name type="synonym">Marijuana</name>
    <dbReference type="NCBI Taxonomy" id="3483"/>
    <lineage>
        <taxon>Eukaryota</taxon>
        <taxon>Viridiplantae</taxon>
        <taxon>Streptophyta</taxon>
        <taxon>Embryophyta</taxon>
        <taxon>Tracheophyta</taxon>
        <taxon>Spermatophyta</taxon>
        <taxon>Magnoliopsida</taxon>
        <taxon>eudicotyledons</taxon>
        <taxon>Gunneridae</taxon>
        <taxon>Pentapetalae</taxon>
        <taxon>rosids</taxon>
        <taxon>fabids</taxon>
        <taxon>Rosales</taxon>
        <taxon>Cannabaceae</taxon>
        <taxon>Cannabis</taxon>
    </lineage>
</organism>
<dbReference type="Proteomes" id="UP000596661">
    <property type="component" value="Chromosome 8"/>
</dbReference>
<dbReference type="AlphaFoldDB" id="A0A803QBV5"/>
<keyword evidence="3" id="KW-1185">Reference proteome</keyword>
<dbReference type="EMBL" id="UZAU01000689">
    <property type="status" value="NOT_ANNOTATED_CDS"/>
    <property type="molecule type" value="Genomic_DNA"/>
</dbReference>